<reference evidence="1 2" key="1">
    <citation type="submission" date="2016-11" db="EMBL/GenBank/DDBJ databases">
        <authorList>
            <person name="Jaros S."/>
            <person name="Januszkiewicz K."/>
            <person name="Wedrychowicz H."/>
        </authorList>
    </citation>
    <scope>NUCLEOTIDE SEQUENCE [LARGE SCALE GENOMIC DNA]</scope>
    <source>
        <strain evidence="1 2">DSM 21986</strain>
    </source>
</reference>
<name>A0A1M4TTK5_9BACT</name>
<organism evidence="1 2">
    <name type="scientific">Fodinibius roseus</name>
    <dbReference type="NCBI Taxonomy" id="1194090"/>
    <lineage>
        <taxon>Bacteria</taxon>
        <taxon>Pseudomonadati</taxon>
        <taxon>Balneolota</taxon>
        <taxon>Balneolia</taxon>
        <taxon>Balneolales</taxon>
        <taxon>Balneolaceae</taxon>
        <taxon>Fodinibius</taxon>
    </lineage>
</organism>
<accession>A0A1M4TTK5</accession>
<protein>
    <submittedName>
        <fullName evidence="1">Uncharacterized protein</fullName>
    </submittedName>
</protein>
<dbReference type="EMBL" id="FQUS01000001">
    <property type="protein sequence ID" value="SHE47782.1"/>
    <property type="molecule type" value="Genomic_DNA"/>
</dbReference>
<proteinExistence type="predicted"/>
<dbReference type="AlphaFoldDB" id="A0A1M4TTK5"/>
<gene>
    <name evidence="1" type="ORF">SAMN05443144_101382</name>
</gene>
<sequence>MAYRYYFKLFYPSPLISANNQLFYNTIAVAVSAVQLPVNGIQYERNKIDEFKIRKEAF</sequence>
<evidence type="ECO:0000313" key="2">
    <source>
        <dbReference type="Proteomes" id="UP000184041"/>
    </source>
</evidence>
<dbReference type="Proteomes" id="UP000184041">
    <property type="component" value="Unassembled WGS sequence"/>
</dbReference>
<keyword evidence="2" id="KW-1185">Reference proteome</keyword>
<evidence type="ECO:0000313" key="1">
    <source>
        <dbReference type="EMBL" id="SHE47782.1"/>
    </source>
</evidence>